<protein>
    <submittedName>
        <fullName evidence="1">Plant regulator RWP-RK</fullName>
    </submittedName>
</protein>
<dbReference type="KEGG" id="qsa:O6P43_015859"/>
<comment type="caution">
    <text evidence="1">The sequence shown here is derived from an EMBL/GenBank/DDBJ whole genome shotgun (WGS) entry which is preliminary data.</text>
</comment>
<evidence type="ECO:0000313" key="1">
    <source>
        <dbReference type="EMBL" id="KAJ7966381.1"/>
    </source>
</evidence>
<dbReference type="AlphaFoldDB" id="A0AAD7LXZ0"/>
<gene>
    <name evidence="1" type="ORF">O6P43_015859</name>
</gene>
<evidence type="ECO:0000313" key="2">
    <source>
        <dbReference type="Proteomes" id="UP001163823"/>
    </source>
</evidence>
<dbReference type="EMBL" id="JARAOO010000006">
    <property type="protein sequence ID" value="KAJ7966381.1"/>
    <property type="molecule type" value="Genomic_DNA"/>
</dbReference>
<name>A0AAD7LXZ0_QUISA</name>
<reference evidence="1" key="1">
    <citation type="journal article" date="2023" name="Science">
        <title>Elucidation of the pathway for biosynthesis of saponin adjuvants from the soapbark tree.</title>
        <authorList>
            <person name="Reed J."/>
            <person name="Orme A."/>
            <person name="El-Demerdash A."/>
            <person name="Owen C."/>
            <person name="Martin L.B.B."/>
            <person name="Misra R.C."/>
            <person name="Kikuchi S."/>
            <person name="Rejzek M."/>
            <person name="Martin A.C."/>
            <person name="Harkess A."/>
            <person name="Leebens-Mack J."/>
            <person name="Louveau T."/>
            <person name="Stephenson M.J."/>
            <person name="Osbourn A."/>
        </authorList>
    </citation>
    <scope>NUCLEOTIDE SEQUENCE</scope>
    <source>
        <strain evidence="1">S10</strain>
    </source>
</reference>
<proteinExistence type="predicted"/>
<dbReference type="PANTHER" id="PTHR33984">
    <property type="entry name" value="OS02G0717600 PROTEIN"/>
    <property type="match status" value="1"/>
</dbReference>
<dbReference type="Proteomes" id="UP001163823">
    <property type="component" value="Chromosome 6"/>
</dbReference>
<keyword evidence="2" id="KW-1185">Reference proteome</keyword>
<sequence>MVKYCCFFNKEMGRSGTTLVCVKHVKQEIEDEWDESMPLPGDIIEGFAEEDADDLFVPAKAKSELSSQLGKINQQEETIWVKVRRGDSKLKLRARVVQEKRSMLNRKYTIQAATDDRHVAVLGDLTLEQCTELQEMSKRVVNVQYSGFNKKGMKYDWKMKVATYLPDQCSTVISSILFMPLTSEHNIEATTTRCMAWFTAALSSGAPLVFVNIQTEQIISSEKANFTRREISWAQLQNNPTTIQIVQGIRLWFLPGLEEVSLELIPRPREVRFGMDIKRTEEGFICIYSVTTSSAADRSGLLELYEESIESGFLLVISRIEGKSLMPSSVSYDGLINCSDYNEIKDTLTSAIEQRETIQLHIMAWPNQTRSLSSQIFGSAALRPPTGLYPNGSF</sequence>
<organism evidence="1 2">
    <name type="scientific">Quillaja saponaria</name>
    <name type="common">Soap bark tree</name>
    <dbReference type="NCBI Taxonomy" id="32244"/>
    <lineage>
        <taxon>Eukaryota</taxon>
        <taxon>Viridiplantae</taxon>
        <taxon>Streptophyta</taxon>
        <taxon>Embryophyta</taxon>
        <taxon>Tracheophyta</taxon>
        <taxon>Spermatophyta</taxon>
        <taxon>Magnoliopsida</taxon>
        <taxon>eudicotyledons</taxon>
        <taxon>Gunneridae</taxon>
        <taxon>Pentapetalae</taxon>
        <taxon>rosids</taxon>
        <taxon>fabids</taxon>
        <taxon>Fabales</taxon>
        <taxon>Quillajaceae</taxon>
        <taxon>Quillaja</taxon>
    </lineage>
</organism>
<dbReference type="PANTHER" id="PTHR33984:SF10">
    <property type="entry name" value="S1 MOTIF DOMAIN-CONTAINING PROTEIN"/>
    <property type="match status" value="1"/>
</dbReference>
<accession>A0AAD7LXZ0</accession>